<proteinExistence type="predicted"/>
<keyword evidence="2" id="KW-1185">Reference proteome</keyword>
<reference evidence="1" key="1">
    <citation type="submission" date="2020-09" db="EMBL/GenBank/DDBJ databases">
        <authorList>
            <person name="Kim M.K."/>
        </authorList>
    </citation>
    <scope>NUCLEOTIDE SEQUENCE</scope>
    <source>
        <strain evidence="1">BT664</strain>
    </source>
</reference>
<dbReference type="Proteomes" id="UP000612233">
    <property type="component" value="Unassembled WGS sequence"/>
</dbReference>
<name>A0A927GLG2_9BACT</name>
<organism evidence="1 2">
    <name type="scientific">Hymenobacter montanus</name>
    <dbReference type="NCBI Taxonomy" id="2771359"/>
    <lineage>
        <taxon>Bacteria</taxon>
        <taxon>Pseudomonadati</taxon>
        <taxon>Bacteroidota</taxon>
        <taxon>Cytophagia</taxon>
        <taxon>Cytophagales</taxon>
        <taxon>Hymenobacteraceae</taxon>
        <taxon>Hymenobacter</taxon>
    </lineage>
</organism>
<accession>A0A927GLG2</accession>
<dbReference type="RefSeq" id="WP_191006962.1">
    <property type="nucleotide sequence ID" value="NZ_JACXAD010000029.1"/>
</dbReference>
<gene>
    <name evidence="1" type="ORF">IC235_19885</name>
</gene>
<protein>
    <submittedName>
        <fullName evidence="1">Uncharacterized protein</fullName>
    </submittedName>
</protein>
<sequence>MERYWGTKRREKSGLTRYQYRWSGPRPGRFAPFSQALNARHTEARDVIVSFPWPFTATSVAASAGWVPAPTPARASASPPGFTAAGG</sequence>
<evidence type="ECO:0000313" key="2">
    <source>
        <dbReference type="Proteomes" id="UP000612233"/>
    </source>
</evidence>
<dbReference type="EMBL" id="JACXAD010000029">
    <property type="protein sequence ID" value="MBD2770154.1"/>
    <property type="molecule type" value="Genomic_DNA"/>
</dbReference>
<dbReference type="AlphaFoldDB" id="A0A927GLG2"/>
<comment type="caution">
    <text evidence="1">The sequence shown here is derived from an EMBL/GenBank/DDBJ whole genome shotgun (WGS) entry which is preliminary data.</text>
</comment>
<evidence type="ECO:0000313" key="1">
    <source>
        <dbReference type="EMBL" id="MBD2770154.1"/>
    </source>
</evidence>